<sequence>VGGSDAHTYFELGIVVTDTGKLSLREAIKKKKTKPIVFKKIQWPLQLKIEIMRGRRVKKNQTKNPGNKVPGF</sequence>
<evidence type="ECO:0008006" key="2">
    <source>
        <dbReference type="Google" id="ProtNLM"/>
    </source>
</evidence>
<reference evidence="1" key="1">
    <citation type="journal article" date="2014" name="Front. Microbiol.">
        <title>High frequency of phylogenetically diverse reductive dehalogenase-homologous genes in deep subseafloor sedimentary metagenomes.</title>
        <authorList>
            <person name="Kawai M."/>
            <person name="Futagami T."/>
            <person name="Toyoda A."/>
            <person name="Takaki Y."/>
            <person name="Nishi S."/>
            <person name="Hori S."/>
            <person name="Arai W."/>
            <person name="Tsubouchi T."/>
            <person name="Morono Y."/>
            <person name="Uchiyama I."/>
            <person name="Ito T."/>
            <person name="Fujiyama A."/>
            <person name="Inagaki F."/>
            <person name="Takami H."/>
        </authorList>
    </citation>
    <scope>NUCLEOTIDE SEQUENCE</scope>
    <source>
        <strain evidence="1">Expedition CK06-06</strain>
    </source>
</reference>
<gene>
    <name evidence="1" type="ORF">S06H3_24474</name>
</gene>
<comment type="caution">
    <text evidence="1">The sequence shown here is derived from an EMBL/GenBank/DDBJ whole genome shotgun (WGS) entry which is preliminary data.</text>
</comment>
<feature type="non-terminal residue" evidence="1">
    <location>
        <position position="1"/>
    </location>
</feature>
<proteinExistence type="predicted"/>
<organism evidence="1">
    <name type="scientific">marine sediment metagenome</name>
    <dbReference type="NCBI Taxonomy" id="412755"/>
    <lineage>
        <taxon>unclassified sequences</taxon>
        <taxon>metagenomes</taxon>
        <taxon>ecological metagenomes</taxon>
    </lineage>
</organism>
<protein>
    <recommendedName>
        <fullName evidence="2">PHP domain-containing protein</fullName>
    </recommendedName>
</protein>
<dbReference type="AlphaFoldDB" id="X1LZU6"/>
<evidence type="ECO:0000313" key="1">
    <source>
        <dbReference type="EMBL" id="GAI24603.1"/>
    </source>
</evidence>
<name>X1LZU6_9ZZZZ</name>
<accession>X1LZU6</accession>
<dbReference type="EMBL" id="BARV01013626">
    <property type="protein sequence ID" value="GAI24603.1"/>
    <property type="molecule type" value="Genomic_DNA"/>
</dbReference>